<reference evidence="1" key="1">
    <citation type="submission" date="2014-11" db="EMBL/GenBank/DDBJ databases">
        <authorList>
            <person name="Amaro Gonzalez C."/>
        </authorList>
    </citation>
    <scope>NUCLEOTIDE SEQUENCE</scope>
</reference>
<name>A0A0E9PY71_ANGAN</name>
<sequence>MSLIFRLCCNLESALARTKDELKQKDPMCSNLEGGGH</sequence>
<proteinExistence type="predicted"/>
<dbReference type="AlphaFoldDB" id="A0A0E9PY71"/>
<organism evidence="1">
    <name type="scientific">Anguilla anguilla</name>
    <name type="common">European freshwater eel</name>
    <name type="synonym">Muraena anguilla</name>
    <dbReference type="NCBI Taxonomy" id="7936"/>
    <lineage>
        <taxon>Eukaryota</taxon>
        <taxon>Metazoa</taxon>
        <taxon>Chordata</taxon>
        <taxon>Craniata</taxon>
        <taxon>Vertebrata</taxon>
        <taxon>Euteleostomi</taxon>
        <taxon>Actinopterygii</taxon>
        <taxon>Neopterygii</taxon>
        <taxon>Teleostei</taxon>
        <taxon>Anguilliformes</taxon>
        <taxon>Anguillidae</taxon>
        <taxon>Anguilla</taxon>
    </lineage>
</organism>
<dbReference type="EMBL" id="GBXM01099542">
    <property type="protein sequence ID" value="JAH09035.1"/>
    <property type="molecule type" value="Transcribed_RNA"/>
</dbReference>
<evidence type="ECO:0000313" key="1">
    <source>
        <dbReference type="EMBL" id="JAH09035.1"/>
    </source>
</evidence>
<protein>
    <submittedName>
        <fullName evidence="1">Uncharacterized protein</fullName>
    </submittedName>
</protein>
<reference evidence="1" key="2">
    <citation type="journal article" date="2015" name="Fish Shellfish Immunol.">
        <title>Early steps in the European eel (Anguilla anguilla)-Vibrio vulnificus interaction in the gills: Role of the RtxA13 toxin.</title>
        <authorList>
            <person name="Callol A."/>
            <person name="Pajuelo D."/>
            <person name="Ebbesson L."/>
            <person name="Teles M."/>
            <person name="MacKenzie S."/>
            <person name="Amaro C."/>
        </authorList>
    </citation>
    <scope>NUCLEOTIDE SEQUENCE</scope>
</reference>
<accession>A0A0E9PY71</accession>